<name>A0A537LHU2_9BACT</name>
<sequence length="104" mass="11679">MYARNVSMHLKANTAGEFTQTLEKDVLPLLRKQNGFKDEISFLAADRSEAVAISLWDRKEDADNYSRDIYPRVLTSLAKVVEGTPKVEAYEVSNSTFHRIAASA</sequence>
<dbReference type="Proteomes" id="UP000318661">
    <property type="component" value="Unassembled WGS sequence"/>
</dbReference>
<dbReference type="Gene3D" id="3.30.70.100">
    <property type="match status" value="1"/>
</dbReference>
<evidence type="ECO:0000313" key="1">
    <source>
        <dbReference type="EMBL" id="TMJ07599.1"/>
    </source>
</evidence>
<evidence type="ECO:0008006" key="3">
    <source>
        <dbReference type="Google" id="ProtNLM"/>
    </source>
</evidence>
<dbReference type="InterPro" id="IPR011008">
    <property type="entry name" value="Dimeric_a/b-barrel"/>
</dbReference>
<organism evidence="1 2">
    <name type="scientific">Candidatus Segetimicrobium genomatis</name>
    <dbReference type="NCBI Taxonomy" id="2569760"/>
    <lineage>
        <taxon>Bacteria</taxon>
        <taxon>Bacillati</taxon>
        <taxon>Candidatus Sysuimicrobiota</taxon>
        <taxon>Candidatus Sysuimicrobiia</taxon>
        <taxon>Candidatus Sysuimicrobiales</taxon>
        <taxon>Candidatus Segetimicrobiaceae</taxon>
        <taxon>Candidatus Segetimicrobium</taxon>
    </lineage>
</organism>
<comment type="caution">
    <text evidence="1">The sequence shown here is derived from an EMBL/GenBank/DDBJ whole genome shotgun (WGS) entry which is preliminary data.</text>
</comment>
<dbReference type="EMBL" id="VBAJ01000164">
    <property type="protein sequence ID" value="TMJ07599.1"/>
    <property type="molecule type" value="Genomic_DNA"/>
</dbReference>
<proteinExistence type="predicted"/>
<evidence type="ECO:0000313" key="2">
    <source>
        <dbReference type="Proteomes" id="UP000318661"/>
    </source>
</evidence>
<reference evidence="1 2" key="1">
    <citation type="journal article" date="2019" name="Nat. Microbiol.">
        <title>Mediterranean grassland soil C-N compound turnover is dependent on rainfall and depth, and is mediated by genomically divergent microorganisms.</title>
        <authorList>
            <person name="Diamond S."/>
            <person name="Andeer P.F."/>
            <person name="Li Z."/>
            <person name="Crits-Christoph A."/>
            <person name="Burstein D."/>
            <person name="Anantharaman K."/>
            <person name="Lane K.R."/>
            <person name="Thomas B.C."/>
            <person name="Pan C."/>
            <person name="Northen T.R."/>
            <person name="Banfield J.F."/>
        </authorList>
    </citation>
    <scope>NUCLEOTIDE SEQUENCE [LARGE SCALE GENOMIC DNA]</scope>
    <source>
        <strain evidence="1">NP_2</strain>
    </source>
</reference>
<dbReference type="SUPFAM" id="SSF54909">
    <property type="entry name" value="Dimeric alpha+beta barrel"/>
    <property type="match status" value="1"/>
</dbReference>
<accession>A0A537LHU2</accession>
<dbReference type="AlphaFoldDB" id="A0A537LHU2"/>
<gene>
    <name evidence="1" type="ORF">E6G99_06270</name>
</gene>
<protein>
    <recommendedName>
        <fullName evidence="3">ABM domain-containing protein</fullName>
    </recommendedName>
</protein>